<organism evidence="2 3">
    <name type="scientific">Teratosphaeria nubilosa</name>
    <dbReference type="NCBI Taxonomy" id="161662"/>
    <lineage>
        <taxon>Eukaryota</taxon>
        <taxon>Fungi</taxon>
        <taxon>Dikarya</taxon>
        <taxon>Ascomycota</taxon>
        <taxon>Pezizomycotina</taxon>
        <taxon>Dothideomycetes</taxon>
        <taxon>Dothideomycetidae</taxon>
        <taxon>Mycosphaerellales</taxon>
        <taxon>Teratosphaeriaceae</taxon>
        <taxon>Teratosphaeria</taxon>
    </lineage>
</organism>
<gene>
    <name evidence="2" type="ORF">EJ03DRAFT_160300</name>
</gene>
<feature type="region of interest" description="Disordered" evidence="1">
    <location>
        <begin position="46"/>
        <end position="73"/>
    </location>
</feature>
<dbReference type="Proteomes" id="UP000799436">
    <property type="component" value="Unassembled WGS sequence"/>
</dbReference>
<dbReference type="EMBL" id="ML995860">
    <property type="protein sequence ID" value="KAF2767128.1"/>
    <property type="molecule type" value="Genomic_DNA"/>
</dbReference>
<sequence>MLRCSPRTFATKAAAKRRELICHSFISLPQFFDYTFSTNIQSPTLKTPQLPHQWNPPTLSGSTTPGDDASRADAKRTARALLANDDLPLLLRARACMTLGCSNEPNFLEWTEEGVRVAKLGRDLCDVVGQVE</sequence>
<dbReference type="AlphaFoldDB" id="A0A6G1L3X5"/>
<feature type="compositionally biased region" description="Polar residues" evidence="1">
    <location>
        <begin position="46"/>
        <end position="65"/>
    </location>
</feature>
<evidence type="ECO:0000313" key="2">
    <source>
        <dbReference type="EMBL" id="KAF2767128.1"/>
    </source>
</evidence>
<protein>
    <submittedName>
        <fullName evidence="2">Uncharacterized protein</fullName>
    </submittedName>
</protein>
<evidence type="ECO:0000313" key="3">
    <source>
        <dbReference type="Proteomes" id="UP000799436"/>
    </source>
</evidence>
<accession>A0A6G1L3X5</accession>
<name>A0A6G1L3X5_9PEZI</name>
<keyword evidence="3" id="KW-1185">Reference proteome</keyword>
<evidence type="ECO:0000256" key="1">
    <source>
        <dbReference type="SAM" id="MobiDB-lite"/>
    </source>
</evidence>
<proteinExistence type="predicted"/>
<reference evidence="2" key="1">
    <citation type="journal article" date="2020" name="Stud. Mycol.">
        <title>101 Dothideomycetes genomes: a test case for predicting lifestyles and emergence of pathogens.</title>
        <authorList>
            <person name="Haridas S."/>
            <person name="Albert R."/>
            <person name="Binder M."/>
            <person name="Bloem J."/>
            <person name="Labutti K."/>
            <person name="Salamov A."/>
            <person name="Andreopoulos B."/>
            <person name="Baker S."/>
            <person name="Barry K."/>
            <person name="Bills G."/>
            <person name="Bluhm B."/>
            <person name="Cannon C."/>
            <person name="Castanera R."/>
            <person name="Culley D."/>
            <person name="Daum C."/>
            <person name="Ezra D."/>
            <person name="Gonzalez J."/>
            <person name="Henrissat B."/>
            <person name="Kuo A."/>
            <person name="Liang C."/>
            <person name="Lipzen A."/>
            <person name="Lutzoni F."/>
            <person name="Magnuson J."/>
            <person name="Mondo S."/>
            <person name="Nolan M."/>
            <person name="Ohm R."/>
            <person name="Pangilinan J."/>
            <person name="Park H.-J."/>
            <person name="Ramirez L."/>
            <person name="Alfaro M."/>
            <person name="Sun H."/>
            <person name="Tritt A."/>
            <person name="Yoshinaga Y."/>
            <person name="Zwiers L.-H."/>
            <person name="Turgeon B."/>
            <person name="Goodwin S."/>
            <person name="Spatafora J."/>
            <person name="Crous P."/>
            <person name="Grigoriev I."/>
        </authorList>
    </citation>
    <scope>NUCLEOTIDE SEQUENCE</scope>
    <source>
        <strain evidence="2">CBS 116005</strain>
    </source>
</reference>